<dbReference type="RefSeq" id="WP_120342453.1">
    <property type="nucleotide sequence ID" value="NZ_MCAS01000001.1"/>
</dbReference>
<evidence type="ECO:0000313" key="2">
    <source>
        <dbReference type="EMBL" id="RKF50828.1"/>
    </source>
</evidence>
<name>A0A420H062_9BURK</name>
<keyword evidence="1" id="KW-0472">Membrane</keyword>
<comment type="caution">
    <text evidence="2">The sequence shown here is derived from an EMBL/GenBank/DDBJ whole genome shotgun (WGS) entry which is preliminary data.</text>
</comment>
<evidence type="ECO:0008006" key="4">
    <source>
        <dbReference type="Google" id="ProtNLM"/>
    </source>
</evidence>
<accession>A0A420H062</accession>
<protein>
    <recommendedName>
        <fullName evidence="4">Atrophin-1 multi-domain protein</fullName>
    </recommendedName>
</protein>
<gene>
    <name evidence="2" type="ORF">BCY88_01235</name>
</gene>
<evidence type="ECO:0000313" key="3">
    <source>
        <dbReference type="Proteomes" id="UP000283709"/>
    </source>
</evidence>
<dbReference type="Proteomes" id="UP000283709">
    <property type="component" value="Unassembled WGS sequence"/>
</dbReference>
<keyword evidence="1" id="KW-1133">Transmembrane helix</keyword>
<proteinExistence type="predicted"/>
<keyword evidence="1" id="KW-0812">Transmembrane</keyword>
<reference evidence="2 3" key="1">
    <citation type="submission" date="2016-07" db="EMBL/GenBank/DDBJ databases">
        <title>Genome analysis of Burkholderia fungorum ES3-20.</title>
        <authorList>
            <person name="Xu D."/>
            <person name="Yao R."/>
            <person name="Zheng S."/>
        </authorList>
    </citation>
    <scope>NUCLEOTIDE SEQUENCE [LARGE SCALE GENOMIC DNA]</scope>
    <source>
        <strain evidence="2 3">ES3-20</strain>
    </source>
</reference>
<feature type="transmembrane region" description="Helical" evidence="1">
    <location>
        <begin position="21"/>
        <end position="42"/>
    </location>
</feature>
<dbReference type="EMBL" id="MCAS01000001">
    <property type="protein sequence ID" value="RKF50828.1"/>
    <property type="molecule type" value="Genomic_DNA"/>
</dbReference>
<sequence length="503" mass="54176">MSLQVFDWSGDVQTDMVRRRVAASIAIAPMVGGFASLSSMVAHAKTQPKSVDLFEKPFSPRSLWNAKPLSPVLGNTAIPATNNRAYLEQGQFSSRVFEATSSDPAVSIAGAQDARGPWVADELRNRKVVIPHFPAGTQPATGTDGHCEIHDRVSGLIHSLYGMKYDADAQTWRAKKYTVVEANGSGWGSPERPDGPRAAGVSTAGGLLRIHEAESFELSHAIAVAADANVLRSGPIFPATLEDRDGGSRYTGPFAMGTLLMLPQDFDEAGLAFPHARAIARTLKTFGARLVDQTFGTFAFYGEIGGTWSQSRNAIGAWDSGWAADLTRIRDALRPVLSVKGWVDANGARFAPEAWADMNLLSMRGPWTFANGTGRPDCDFDTASGLLTLPASDQPLVCRKLLYPRVDALPAGWFKWQNAMRWYTNPQAGSVYRVIASGAGECEASFEIRTGDGAQRLATTRALRPGETDWITVPRDGAPLCAVHVLKRPGPAAAIRLQVLKAL</sequence>
<organism evidence="2 3">
    <name type="scientific">Paraburkholderia fungorum</name>
    <dbReference type="NCBI Taxonomy" id="134537"/>
    <lineage>
        <taxon>Bacteria</taxon>
        <taxon>Pseudomonadati</taxon>
        <taxon>Pseudomonadota</taxon>
        <taxon>Betaproteobacteria</taxon>
        <taxon>Burkholderiales</taxon>
        <taxon>Burkholderiaceae</taxon>
        <taxon>Paraburkholderia</taxon>
    </lineage>
</organism>
<dbReference type="OrthoDB" id="9122506at2"/>
<dbReference type="AlphaFoldDB" id="A0A420H062"/>
<evidence type="ECO:0000256" key="1">
    <source>
        <dbReference type="SAM" id="Phobius"/>
    </source>
</evidence>